<organism evidence="3">
    <name type="scientific">Taenia asiatica</name>
    <name type="common">Asian tapeworm</name>
    <dbReference type="NCBI Taxonomy" id="60517"/>
    <lineage>
        <taxon>Eukaryota</taxon>
        <taxon>Metazoa</taxon>
        <taxon>Spiralia</taxon>
        <taxon>Lophotrochozoa</taxon>
        <taxon>Platyhelminthes</taxon>
        <taxon>Cestoda</taxon>
        <taxon>Eucestoda</taxon>
        <taxon>Cyclophyllidea</taxon>
        <taxon>Taeniidae</taxon>
        <taxon>Taenia</taxon>
    </lineage>
</organism>
<protein>
    <submittedName>
        <fullName evidence="1 3">Uncharacterized protein</fullName>
    </submittedName>
</protein>
<name>A0A0R3W2H8_TAEAS</name>
<evidence type="ECO:0000313" key="2">
    <source>
        <dbReference type="Proteomes" id="UP000282613"/>
    </source>
</evidence>
<dbReference type="WBParaSite" id="TASK_0000402501-mRNA-1">
    <property type="protein sequence ID" value="TASK_0000402501-mRNA-1"/>
    <property type="gene ID" value="TASK_0000402501"/>
</dbReference>
<dbReference type="Proteomes" id="UP000282613">
    <property type="component" value="Unassembled WGS sequence"/>
</dbReference>
<sequence length="38" mass="4234">MAGKSVQQETALLHSKAMFCLNDVKICKHVYAKCNDAH</sequence>
<evidence type="ECO:0000313" key="1">
    <source>
        <dbReference type="EMBL" id="VDK32747.1"/>
    </source>
</evidence>
<dbReference type="AlphaFoldDB" id="A0A0R3W2H8"/>
<reference evidence="3" key="1">
    <citation type="submission" date="2017-02" db="UniProtKB">
        <authorList>
            <consortium name="WormBaseParasite"/>
        </authorList>
    </citation>
    <scope>IDENTIFICATION</scope>
</reference>
<accession>A0A0R3W2H8</accession>
<reference evidence="1 2" key="2">
    <citation type="submission" date="2018-11" db="EMBL/GenBank/DDBJ databases">
        <authorList>
            <consortium name="Pathogen Informatics"/>
        </authorList>
    </citation>
    <scope>NUCLEOTIDE SEQUENCE [LARGE SCALE GENOMIC DNA]</scope>
</reference>
<evidence type="ECO:0000313" key="3">
    <source>
        <dbReference type="WBParaSite" id="TASK_0000402501-mRNA-1"/>
    </source>
</evidence>
<dbReference type="EMBL" id="UYRS01018324">
    <property type="protein sequence ID" value="VDK32747.1"/>
    <property type="molecule type" value="Genomic_DNA"/>
</dbReference>
<gene>
    <name evidence="1" type="ORF">TASK_LOCUS4026</name>
</gene>
<proteinExistence type="predicted"/>
<keyword evidence="2" id="KW-1185">Reference proteome</keyword>